<evidence type="ECO:0000256" key="1">
    <source>
        <dbReference type="SAM" id="Phobius"/>
    </source>
</evidence>
<organism evidence="2 3">
    <name type="scientific">Silvania hatchlandensis</name>
    <dbReference type="NCBI Taxonomy" id="2926469"/>
    <lineage>
        <taxon>Bacteria</taxon>
        <taxon>Pseudomonadati</taxon>
        <taxon>Pseudomonadota</taxon>
        <taxon>Gammaproteobacteria</taxon>
        <taxon>Enterobacterales</taxon>
        <taxon>Enterobacteriaceae</taxon>
        <taxon>Silvania</taxon>
    </lineage>
</organism>
<comment type="caution">
    <text evidence="2">The sequence shown here is derived from an EMBL/GenBank/DDBJ whole genome shotgun (WGS) entry which is preliminary data.</text>
</comment>
<feature type="transmembrane region" description="Helical" evidence="1">
    <location>
        <begin position="289"/>
        <end position="308"/>
    </location>
</feature>
<accession>A0A9J6Q1M6</accession>
<feature type="transmembrane region" description="Helical" evidence="1">
    <location>
        <begin position="256"/>
        <end position="283"/>
    </location>
</feature>
<keyword evidence="1" id="KW-0812">Transmembrane</keyword>
<reference evidence="2" key="1">
    <citation type="submission" date="2022-05" db="EMBL/GenBank/DDBJ databases">
        <title>Description of a novel species of Leclercia; Leclercia tamurae and the Proposal for a Novel Genus Silvania gen. nov. Containing Two Novel Species Silvania hatchlandensis sp. nov. and Silvania confinis sp. nov. Isolated from the Rhizosphere of Oak.</title>
        <authorList>
            <person name="Maddock D.W."/>
            <person name="Brady C.L."/>
            <person name="Denman S."/>
            <person name="Arnold D."/>
        </authorList>
    </citation>
    <scope>NUCLEOTIDE SEQUENCE</scope>
    <source>
        <strain evidence="2">H19S6</strain>
    </source>
</reference>
<evidence type="ECO:0000313" key="2">
    <source>
        <dbReference type="EMBL" id="MCU6663138.1"/>
    </source>
</evidence>
<dbReference type="AlphaFoldDB" id="A0A9J6Q1M6"/>
<evidence type="ECO:0008006" key="4">
    <source>
        <dbReference type="Google" id="ProtNLM"/>
    </source>
</evidence>
<feature type="transmembrane region" description="Helical" evidence="1">
    <location>
        <begin position="45"/>
        <end position="61"/>
    </location>
</feature>
<proteinExistence type="predicted"/>
<sequence length="334" mass="39336">MMIPDYLAYFRYQDKRLIPYLYVITFMLLGFYWKNNGYTFVKGDAVSLSIVLSLIAFNFIYELRGYWAYKCVVKKIDASTVPGNSPSRYQAMLLHPLIGTVLCWVLFYLIVSGFLQYLSPGYVLPCIALASPALMYLIFRFARFYYVRQMKQAVVDRVKYRNLHCYAGLNLLLTILMSALIISPLRVHDDFSLLEGFFSARLMVAMLILCAIVLAINLMFIHPSRRYAFLGRLFLQEIDFNFSASLPLRGLYDMPLWARLIVLLIIESLWLIIISAILSLVGWHVYFEIYYLLCIVPAMIYYYLHIYWRWHNDYLMACDMYLRWGVIDKQTTLW</sequence>
<protein>
    <recommendedName>
        <fullName evidence="4">Inner membrane protein</fullName>
    </recommendedName>
</protein>
<keyword evidence="3" id="KW-1185">Reference proteome</keyword>
<keyword evidence="1" id="KW-1133">Transmembrane helix</keyword>
<name>A0A9J6Q1M6_9ENTR</name>
<gene>
    <name evidence="2" type="ORF">M8014_02115</name>
</gene>
<evidence type="ECO:0000313" key="3">
    <source>
        <dbReference type="Proteomes" id="UP001063816"/>
    </source>
</evidence>
<dbReference type="Proteomes" id="UP001063816">
    <property type="component" value="Unassembled WGS sequence"/>
</dbReference>
<feature type="transmembrane region" description="Helical" evidence="1">
    <location>
        <begin position="163"/>
        <end position="182"/>
    </location>
</feature>
<feature type="transmembrane region" description="Helical" evidence="1">
    <location>
        <begin position="202"/>
        <end position="221"/>
    </location>
</feature>
<dbReference type="EMBL" id="JAMGZK010000035">
    <property type="protein sequence ID" value="MCU6663138.1"/>
    <property type="molecule type" value="Genomic_DNA"/>
</dbReference>
<keyword evidence="1" id="KW-0472">Membrane</keyword>
<feature type="transmembrane region" description="Helical" evidence="1">
    <location>
        <begin position="93"/>
        <end position="115"/>
    </location>
</feature>
<feature type="transmembrane region" description="Helical" evidence="1">
    <location>
        <begin position="121"/>
        <end position="142"/>
    </location>
</feature>
<dbReference type="RefSeq" id="WP_271280916.1">
    <property type="nucleotide sequence ID" value="NZ_JAMGZK010000035.1"/>
</dbReference>
<feature type="transmembrane region" description="Helical" evidence="1">
    <location>
        <begin position="17"/>
        <end position="33"/>
    </location>
</feature>